<dbReference type="AlphaFoldDB" id="A0AAC9P7F9"/>
<sequence>MARKRAIFFVFMPNQDCEKFLISNFIPLCEVSLSISVNTGVIRAVVVFYRLRSAHGTIVCASTSDGQLSHLPIDQIDGSEHEPVYIARFTTAPLYGFAFRLSGPISLSFIGNQAAQSSLVGTKIYQADTGKFTLFSFPGYYFSSVLGGKQNGCAAARGGWEIYTLEKMADIQPSDDVAQCLACLEKILSRPLSVERLIQSIYPPDVSDITLVRTVFQALFFLLPYDDIDTLSRRIAGDLNLLNAVRAIFPDDFWLQTALPDLKKWEIDQRSLPETLRIGPDRDYLQRTGQNSHPHSVGFLCNFSGRSQIEPRKNACVVTTARNEGVYILEWIAHYQALGFEHIFFYSNNNDDGSEQLLKALAHEGIITYIDNVLGAGCSAQSKAFGHALSQAPYILDFRWALLCDLDEFLILDRECFSGIQDYLEWQETFPTDLIAVNWVEFGPNGQSRWNNRPLMERFQKRPANALPAVKSLIKPHRFFHSQPHFPVVERNRPIRRRDAGGNELPYVPSDEATAANANLHERYASLNHYWHKSVEEFLWKASRNRGNRPMKTEQTTQNVTPEVAQRYLTLYNSNNEKDAVYTGYFVDEIYHKKENLLNIKSVRSINNDIEGIFQQNINKTIQLFKNDPSFMANSVCRSLLELLN</sequence>
<evidence type="ECO:0000313" key="4">
    <source>
        <dbReference type="EMBL" id="APH53283.1"/>
    </source>
</evidence>
<dbReference type="GO" id="GO:0016020">
    <property type="term" value="C:membrane"/>
    <property type="evidence" value="ECO:0007669"/>
    <property type="project" value="UniProtKB-SubCell"/>
</dbReference>
<dbReference type="PANTHER" id="PTHR21461:SF69">
    <property type="entry name" value="GLYCOSYLTRANSFERASE FAMILY 92 PROTEIN"/>
    <property type="match status" value="1"/>
</dbReference>
<dbReference type="SUPFAM" id="SSF53448">
    <property type="entry name" value="Nucleotide-diphospho-sugar transferases"/>
    <property type="match status" value="1"/>
</dbReference>
<proteinExistence type="predicted"/>
<dbReference type="InterPro" id="IPR029044">
    <property type="entry name" value="Nucleotide-diphossugar_trans"/>
</dbReference>
<dbReference type="Proteomes" id="UP000182373">
    <property type="component" value="Chromosome"/>
</dbReference>
<reference evidence="5" key="1">
    <citation type="submission" date="2016-11" db="EMBL/GenBank/DDBJ databases">
        <title>Comparative genomic and phenotypic analysis of Granulibacter bethesdensis clinical isolates from patients with chronic granulomatous disease.</title>
        <authorList>
            <person name="Zarember K.A."/>
            <person name="Porcella S.F."/>
            <person name="Chu J."/>
            <person name="Ding L."/>
            <person name="Dahlstrom E."/>
            <person name="Barbian K."/>
            <person name="Martens C."/>
            <person name="Sykora L."/>
            <person name="Kramer S."/>
            <person name="Pettinato A.M."/>
            <person name="Hong H."/>
            <person name="Wald G."/>
            <person name="Berg L.J."/>
            <person name="Rogge L.S."/>
            <person name="Greenberg D.E."/>
            <person name="Falcone E.L."/>
            <person name="Neves J.F."/>
            <person name="Simoes M.J."/>
            <person name="Casal M."/>
            <person name="Rodriguez-Lopez F.C."/>
            <person name="Zelazny A."/>
            <person name="Gallin J.I."/>
            <person name="Holland S.M."/>
        </authorList>
    </citation>
    <scope>NUCLEOTIDE SEQUENCE [LARGE SCALE GENOMIC DNA]</scope>
    <source>
        <strain evidence="5">NIH9.1</strain>
    </source>
</reference>
<evidence type="ECO:0000313" key="5">
    <source>
        <dbReference type="Proteomes" id="UP000182373"/>
    </source>
</evidence>
<dbReference type="GO" id="GO:0016757">
    <property type="term" value="F:glycosyltransferase activity"/>
    <property type="evidence" value="ECO:0007669"/>
    <property type="project" value="TreeGrafter"/>
</dbReference>
<evidence type="ECO:0000256" key="2">
    <source>
        <dbReference type="ARBA" id="ARBA00022692"/>
    </source>
</evidence>
<dbReference type="Pfam" id="PF13704">
    <property type="entry name" value="Glyco_tranf_2_4"/>
    <property type="match status" value="1"/>
</dbReference>
<name>A0AAC9P7F9_9PROT</name>
<dbReference type="RefSeq" id="WP_081368748.1">
    <property type="nucleotide sequence ID" value="NZ_CP018191.1"/>
</dbReference>
<protein>
    <submittedName>
        <fullName evidence="4">Cytosolic protein</fullName>
    </submittedName>
</protein>
<dbReference type="EMBL" id="CP018191">
    <property type="protein sequence ID" value="APH53283.1"/>
    <property type="molecule type" value="Genomic_DNA"/>
</dbReference>
<gene>
    <name evidence="4" type="ORF">GbCGDNIH9_0060</name>
</gene>
<keyword evidence="2" id="KW-0812">Transmembrane</keyword>
<organism evidence="4 5">
    <name type="scientific">Granulibacter bethesdensis</name>
    <dbReference type="NCBI Taxonomy" id="364410"/>
    <lineage>
        <taxon>Bacteria</taxon>
        <taxon>Pseudomonadati</taxon>
        <taxon>Pseudomonadota</taxon>
        <taxon>Alphaproteobacteria</taxon>
        <taxon>Acetobacterales</taxon>
        <taxon>Acetobacteraceae</taxon>
        <taxon>Granulibacter</taxon>
    </lineage>
</organism>
<evidence type="ECO:0000256" key="3">
    <source>
        <dbReference type="ARBA" id="ARBA00022989"/>
    </source>
</evidence>
<keyword evidence="3" id="KW-0472">Membrane</keyword>
<dbReference type="PANTHER" id="PTHR21461">
    <property type="entry name" value="GLYCOSYLTRANSFERASE FAMILY 92 PROTEIN"/>
    <property type="match status" value="1"/>
</dbReference>
<accession>A0AAC9P7F9</accession>
<dbReference type="GO" id="GO:0005737">
    <property type="term" value="C:cytoplasm"/>
    <property type="evidence" value="ECO:0007669"/>
    <property type="project" value="TreeGrafter"/>
</dbReference>
<keyword evidence="3" id="KW-1133">Transmembrane helix</keyword>
<comment type="subcellular location">
    <subcellularLocation>
        <location evidence="1">Membrane</location>
        <topology evidence="1">Single-pass membrane protein</topology>
    </subcellularLocation>
</comment>
<evidence type="ECO:0000256" key="1">
    <source>
        <dbReference type="ARBA" id="ARBA00004167"/>
    </source>
</evidence>